<proteinExistence type="predicted"/>
<reference evidence="3" key="1">
    <citation type="journal article" date="2019" name="Int. J. Syst. Evol. Microbiol.">
        <title>The Global Catalogue of Microorganisms (GCM) 10K type strain sequencing project: providing services to taxonomists for standard genome sequencing and annotation.</title>
        <authorList>
            <consortium name="The Broad Institute Genomics Platform"/>
            <consortium name="The Broad Institute Genome Sequencing Center for Infectious Disease"/>
            <person name="Wu L."/>
            <person name="Ma J."/>
        </authorList>
    </citation>
    <scope>NUCLEOTIDE SEQUENCE [LARGE SCALE GENOMIC DNA]</scope>
    <source>
        <strain evidence="3">JCM 17939</strain>
    </source>
</reference>
<organism evidence="2 3">
    <name type="scientific">Actinoallomurus vinaceus</name>
    <dbReference type="NCBI Taxonomy" id="1080074"/>
    <lineage>
        <taxon>Bacteria</taxon>
        <taxon>Bacillati</taxon>
        <taxon>Actinomycetota</taxon>
        <taxon>Actinomycetes</taxon>
        <taxon>Streptosporangiales</taxon>
        <taxon>Thermomonosporaceae</taxon>
        <taxon>Actinoallomurus</taxon>
    </lineage>
</organism>
<dbReference type="Pfam" id="PF00550">
    <property type="entry name" value="PP-binding"/>
    <property type="match status" value="1"/>
</dbReference>
<feature type="domain" description="Carrier" evidence="1">
    <location>
        <begin position="3"/>
        <end position="81"/>
    </location>
</feature>
<dbReference type="Proteomes" id="UP001501442">
    <property type="component" value="Unassembled WGS sequence"/>
</dbReference>
<evidence type="ECO:0000313" key="2">
    <source>
        <dbReference type="EMBL" id="GAA4638870.1"/>
    </source>
</evidence>
<dbReference type="InterPro" id="IPR036736">
    <property type="entry name" value="ACP-like_sf"/>
</dbReference>
<sequence>MADRTLDELRDLMVASGGVDEEVDLSDDILDTTFTDLSYDSLAVLELAGRIEREWDVVVPDEAAADFQTPRMVLDYVNERAGVN</sequence>
<dbReference type="Gene3D" id="1.10.1200.10">
    <property type="entry name" value="ACP-like"/>
    <property type="match status" value="1"/>
</dbReference>
<evidence type="ECO:0000259" key="1">
    <source>
        <dbReference type="PROSITE" id="PS50075"/>
    </source>
</evidence>
<dbReference type="SUPFAM" id="SSF47336">
    <property type="entry name" value="ACP-like"/>
    <property type="match status" value="1"/>
</dbReference>
<comment type="caution">
    <text evidence="2">The sequence shown here is derived from an EMBL/GenBank/DDBJ whole genome shotgun (WGS) entry which is preliminary data.</text>
</comment>
<keyword evidence="3" id="KW-1185">Reference proteome</keyword>
<name>A0ABP8UV45_9ACTN</name>
<accession>A0ABP8UV45</accession>
<gene>
    <name evidence="2" type="ORF">GCM10023196_098290</name>
</gene>
<protein>
    <submittedName>
        <fullName evidence="2">Acyl carrier protein</fullName>
    </submittedName>
</protein>
<dbReference type="EMBL" id="BAABHK010000024">
    <property type="protein sequence ID" value="GAA4638870.1"/>
    <property type="molecule type" value="Genomic_DNA"/>
</dbReference>
<dbReference type="PROSITE" id="PS50075">
    <property type="entry name" value="CARRIER"/>
    <property type="match status" value="1"/>
</dbReference>
<evidence type="ECO:0000313" key="3">
    <source>
        <dbReference type="Proteomes" id="UP001501442"/>
    </source>
</evidence>
<dbReference type="RefSeq" id="WP_345442432.1">
    <property type="nucleotide sequence ID" value="NZ_BAABHK010000024.1"/>
</dbReference>
<dbReference type="InterPro" id="IPR009081">
    <property type="entry name" value="PP-bd_ACP"/>
</dbReference>